<dbReference type="SUPFAM" id="SSF55961">
    <property type="entry name" value="Bet v1-like"/>
    <property type="match status" value="1"/>
</dbReference>
<sequence>MRSVQLVIDLPGSEPGAVFTAVREFGRFPDLAPAVRSVEPHEGGSDWEVYFRNGILRWTETDRADEEARTIDFAQTDGDFESFSGRWHVLANDEGARLDFTTDFDFGIPSLTGILDPVAERVIKETIGLIVLGLFPDAEVVGDSRLAGRLASLAGPAPAGAA</sequence>
<dbReference type="InterPro" id="IPR023393">
    <property type="entry name" value="START-like_dom_sf"/>
</dbReference>
<gene>
    <name evidence="2" type="ORF">A7J05_21405</name>
    <name evidence="3" type="ORF">I8755_15570</name>
</gene>
<evidence type="ECO:0000259" key="1">
    <source>
        <dbReference type="Pfam" id="PF03364"/>
    </source>
</evidence>
<keyword evidence="4" id="KW-1185">Reference proteome</keyword>
<feature type="domain" description="Coenzyme Q-binding protein COQ10 START" evidence="1">
    <location>
        <begin position="15"/>
        <end position="126"/>
    </location>
</feature>
<dbReference type="EMBL" id="CP015588">
    <property type="protein sequence ID" value="APY87921.1"/>
    <property type="molecule type" value="Genomic_DNA"/>
</dbReference>
<accession>A0A1P8TJX0</accession>
<proteinExistence type="predicted"/>
<reference evidence="2 4" key="1">
    <citation type="submission" date="2016-05" db="EMBL/GenBank/DDBJ databases">
        <authorList>
            <person name="Gu J."/>
        </authorList>
    </citation>
    <scope>NUCLEOTIDE SEQUENCE [LARGE SCALE GENOMIC DNA]</scope>
    <source>
        <strain evidence="2 4">ACCC40021</strain>
    </source>
</reference>
<evidence type="ECO:0000313" key="4">
    <source>
        <dbReference type="Proteomes" id="UP000187191"/>
    </source>
</evidence>
<name>A0A1P8TJX0_9ACTN</name>
<dbReference type="RefSeq" id="WP_076685781.1">
    <property type="nucleotide sequence ID" value="NZ_CP015588.1"/>
</dbReference>
<dbReference type="OrthoDB" id="9134299at2"/>
<reference evidence="3 5" key="2">
    <citation type="submission" date="2020-12" db="EMBL/GenBank/DDBJ databases">
        <title>Identification and biosynthesis of polyene macrolides produced by Streptomyces alfalfae Men-myco-93-63.</title>
        <authorList>
            <person name="Liu D."/>
            <person name="Li Y."/>
            <person name="Liu L."/>
            <person name="Han X."/>
            <person name="Shen F."/>
        </authorList>
    </citation>
    <scope>NUCLEOTIDE SEQUENCE [LARGE SCALE GENOMIC DNA]</scope>
    <source>
        <strain evidence="3 5">Men-myco-93-63</strain>
    </source>
</reference>
<organism evidence="3 5">
    <name type="scientific">Streptomyces alfalfae</name>
    <dbReference type="NCBI Taxonomy" id="1642299"/>
    <lineage>
        <taxon>Bacteria</taxon>
        <taxon>Bacillati</taxon>
        <taxon>Actinomycetota</taxon>
        <taxon>Actinomycetes</taxon>
        <taxon>Kitasatosporales</taxon>
        <taxon>Streptomycetaceae</taxon>
        <taxon>Streptomyces</taxon>
    </lineage>
</organism>
<dbReference type="AlphaFoldDB" id="A0A1P8TJX0"/>
<dbReference type="KEGG" id="ssia:A7J05_21405"/>
<dbReference type="Proteomes" id="UP000596130">
    <property type="component" value="Chromosome"/>
</dbReference>
<evidence type="ECO:0000313" key="5">
    <source>
        <dbReference type="Proteomes" id="UP000596130"/>
    </source>
</evidence>
<evidence type="ECO:0000313" key="3">
    <source>
        <dbReference type="EMBL" id="QQC89682.1"/>
    </source>
</evidence>
<protein>
    <submittedName>
        <fullName evidence="2">Cyclase</fullName>
    </submittedName>
    <submittedName>
        <fullName evidence="3">SRPBCC family protein</fullName>
    </submittedName>
</protein>
<dbReference type="Proteomes" id="UP000187191">
    <property type="component" value="Chromosome"/>
</dbReference>
<dbReference type="EMBL" id="CP065959">
    <property type="protein sequence ID" value="QQC89682.1"/>
    <property type="molecule type" value="Genomic_DNA"/>
</dbReference>
<dbReference type="InterPro" id="IPR005031">
    <property type="entry name" value="COQ10_START"/>
</dbReference>
<dbReference type="Pfam" id="PF03364">
    <property type="entry name" value="Polyketide_cyc"/>
    <property type="match status" value="1"/>
</dbReference>
<evidence type="ECO:0000313" key="2">
    <source>
        <dbReference type="EMBL" id="APY87921.1"/>
    </source>
</evidence>
<dbReference type="Gene3D" id="3.30.530.20">
    <property type="match status" value="1"/>
</dbReference>